<dbReference type="Proteomes" id="UP000065822">
    <property type="component" value="Chromosome"/>
</dbReference>
<evidence type="ECO:0000313" key="3">
    <source>
        <dbReference type="Proteomes" id="UP000065822"/>
    </source>
</evidence>
<proteinExistence type="predicted"/>
<evidence type="ECO:0000313" key="2">
    <source>
        <dbReference type="EMBL" id="SNV16606.1"/>
    </source>
</evidence>
<evidence type="ECO:0000313" key="1">
    <source>
        <dbReference type="EMBL" id="AMD85645.1"/>
    </source>
</evidence>
<protein>
    <recommendedName>
        <fullName evidence="5">Lipoprotein</fullName>
    </recommendedName>
</protein>
<dbReference type="RefSeq" id="WP_066430444.1">
    <property type="nucleotide sequence ID" value="NZ_CP014227.1"/>
</dbReference>
<organism evidence="2 4">
    <name type="scientific">Capnocytophaga haemolytica</name>
    <dbReference type="NCBI Taxonomy" id="45243"/>
    <lineage>
        <taxon>Bacteria</taxon>
        <taxon>Pseudomonadati</taxon>
        <taxon>Bacteroidota</taxon>
        <taxon>Flavobacteriia</taxon>
        <taxon>Flavobacteriales</taxon>
        <taxon>Flavobacteriaceae</taxon>
        <taxon>Capnocytophaga</taxon>
    </lineage>
</organism>
<sequence length="106" mass="12197">MKRVILIALLIAAAMGCKKDEDCSCNNIRTFTTEATVIDGGDPRVDLCGWLIDINNEKVYAERLEEGFKIDNLRVRITYIEGEEPYFCSRNRVGFRRIIILKIKKI</sequence>
<dbReference type="PROSITE" id="PS51257">
    <property type="entry name" value="PROKAR_LIPOPROTEIN"/>
    <property type="match status" value="1"/>
</dbReference>
<reference evidence="1 3" key="1">
    <citation type="submission" date="2016-02" db="EMBL/GenBank/DDBJ databases">
        <authorList>
            <person name="Holder M.E."/>
            <person name="Ajami N.J."/>
            <person name="Petrosino J.F."/>
        </authorList>
    </citation>
    <scope>NUCLEOTIDE SEQUENCE [LARGE SCALE GENOMIC DNA]</scope>
    <source>
        <strain evidence="1 3">CCUG 32990</strain>
    </source>
</reference>
<dbReference type="KEGG" id="chg:AXF12_09045"/>
<dbReference type="EMBL" id="LT906449">
    <property type="protein sequence ID" value="SNV16606.1"/>
    <property type="molecule type" value="Genomic_DNA"/>
</dbReference>
<name>A0AAX2H121_9FLAO</name>
<keyword evidence="3" id="KW-1185">Reference proteome</keyword>
<evidence type="ECO:0008006" key="5">
    <source>
        <dbReference type="Google" id="ProtNLM"/>
    </source>
</evidence>
<dbReference type="AlphaFoldDB" id="A0AAX2H121"/>
<dbReference type="EMBL" id="CP014227">
    <property type="protein sequence ID" value="AMD85645.1"/>
    <property type="molecule type" value="Genomic_DNA"/>
</dbReference>
<dbReference type="Proteomes" id="UP000215539">
    <property type="component" value="Chromosome 1"/>
</dbReference>
<evidence type="ECO:0000313" key="4">
    <source>
        <dbReference type="Proteomes" id="UP000215539"/>
    </source>
</evidence>
<accession>A0AAX2H121</accession>
<reference evidence="2 4" key="2">
    <citation type="submission" date="2017-06" db="EMBL/GenBank/DDBJ databases">
        <authorList>
            <consortium name="Pathogen Informatics"/>
        </authorList>
    </citation>
    <scope>NUCLEOTIDE SEQUENCE [LARGE SCALE GENOMIC DNA]</scope>
    <source>
        <strain evidence="2 4">NCTC12947</strain>
    </source>
</reference>
<gene>
    <name evidence="1" type="ORF">AXF12_09045</name>
    <name evidence="2" type="ORF">SAMEA44541418_02353</name>
</gene>